<evidence type="ECO:0000313" key="14">
    <source>
        <dbReference type="EMBL" id="CAH1227048.1"/>
    </source>
</evidence>
<comment type="similarity">
    <text evidence="3">Belongs to the MMS22 family. MMS22L subfamily.</text>
</comment>
<gene>
    <name evidence="14" type="primary">MMS22L</name>
    <name evidence="14" type="ORF">BLAG_LOCUS393</name>
</gene>
<evidence type="ECO:0000256" key="5">
    <source>
        <dbReference type="ARBA" id="ARBA00022454"/>
    </source>
</evidence>
<dbReference type="GO" id="GO:0000724">
    <property type="term" value="P:double-strand break repair via homologous recombination"/>
    <property type="evidence" value="ECO:0007669"/>
    <property type="project" value="InterPro"/>
</dbReference>
<feature type="domain" description="Protein MMS22-like N-terminal" evidence="12">
    <location>
        <begin position="51"/>
        <end position="745"/>
    </location>
</feature>
<reference evidence="14" key="1">
    <citation type="submission" date="2022-01" db="EMBL/GenBank/DDBJ databases">
        <authorList>
            <person name="Braso-Vives M."/>
        </authorList>
    </citation>
    <scope>NUCLEOTIDE SEQUENCE</scope>
</reference>
<evidence type="ECO:0000259" key="12">
    <source>
        <dbReference type="Pfam" id="PF14910"/>
    </source>
</evidence>
<dbReference type="GO" id="GO:0043596">
    <property type="term" value="C:nuclear replication fork"/>
    <property type="evidence" value="ECO:0007669"/>
    <property type="project" value="TreeGrafter"/>
</dbReference>
<evidence type="ECO:0000256" key="1">
    <source>
        <dbReference type="ARBA" id="ARBA00004123"/>
    </source>
</evidence>
<evidence type="ECO:0000256" key="11">
    <source>
        <dbReference type="ARBA" id="ARBA00045147"/>
    </source>
</evidence>
<evidence type="ECO:0000256" key="4">
    <source>
        <dbReference type="ARBA" id="ARBA00021061"/>
    </source>
</evidence>
<keyword evidence="9" id="KW-0539">Nucleus</keyword>
<evidence type="ECO:0000259" key="13">
    <source>
        <dbReference type="Pfam" id="PF14911"/>
    </source>
</evidence>
<dbReference type="PANTHER" id="PTHR28547:SF1">
    <property type="entry name" value="PROTEIN MMS22-LIKE"/>
    <property type="match status" value="1"/>
</dbReference>
<comment type="subcellular location">
    <subcellularLocation>
        <location evidence="2">Chromosome</location>
    </subcellularLocation>
    <subcellularLocation>
        <location evidence="1">Nucleus</location>
    </subcellularLocation>
</comment>
<dbReference type="OrthoDB" id="8193282at2759"/>
<keyword evidence="8" id="KW-0234">DNA repair</keyword>
<organism evidence="14 15">
    <name type="scientific">Branchiostoma lanceolatum</name>
    <name type="common">Common lancelet</name>
    <name type="synonym">Amphioxus lanceolatum</name>
    <dbReference type="NCBI Taxonomy" id="7740"/>
    <lineage>
        <taxon>Eukaryota</taxon>
        <taxon>Metazoa</taxon>
        <taxon>Chordata</taxon>
        <taxon>Cephalochordata</taxon>
        <taxon>Leptocardii</taxon>
        <taxon>Amphioxiformes</taxon>
        <taxon>Branchiostomatidae</taxon>
        <taxon>Branchiostoma</taxon>
    </lineage>
</organism>
<keyword evidence="7" id="KW-0156">Chromatin regulator</keyword>
<sequence>MGSYEDSYELEGSMTPPLSPCEPMMIDSDRHPPASTDFTQEGDSGCSLQLTCFKCHGEVTTEGTAMHSYRNTYICSGVLHRLLEGEDSSPQLFRGRLSELFGYRFITESAGVESTQKLFYMARQQLSQLEHLTEEGSSWVTGGSVNTEVLHLRQQVTDFLQYIKVFLHRNYDPPSLPESHSHPYCHQLSQFPQALLQELQGLLFHVGQLGGIHESTVSSAVSRQAVKSSTPAHSFFHVVLDIYWSAVEILYILQTKWPDLPVHMDLSSFLPSEDIGDRDLLTQLLTALLWDLLALAAKTFNKVTLQECPRVSPFPCTCGREVWIMLIHMLDHRSQHMQSDSFWCTLYNILCLVLQENTTDFSCKDPVGFCWWLLSHVAPLYQYDQYGLFADKQQVKSNWLLVQDLIKKTLATKDQTRVDESRLRCQLKLCLSLSHLWEPNTQAVVLVWEYYSKRLNDLFQVPGLTLQGLASVSKTALSWYEKCKERCNDHTQSRDQENSFQLFLRLLAVQLRHPAASGELQGWKQIKGRFYSKFHQKRMQELTAIGLSNFITLFLTLALVADVSDVAGKMQDLLDLLNHGLMDYQRRTIIWKGVFALMQVHEHRQVDMGHLADRMAKSFNRTCSEFSQKGLDPSLRHQLWALLSIYVESTQDLCENSTLLHLSQAKLLAPGFSQLLPVCRENELRTVFNFTQTLLAKHRSLYKRALRHQEEGVQQIQSTNIAVLQQQYRDIADALWTHIFPYVRKHSTTLTPPPTLADVAAGFTFLALDLPSPPDFTRQQQTFSNIFQYFGPKDSVCASISCRYLCHLIPNQSFMDQLSAECPAYQSGIVHAWFRCVMQTYGHNDQMQELTRLVLRLIPEMEIILHSQHVTIEASDSPETVAVKFIKAIGRHFNSLQSLQEKTEFRDQVLLYFGNVLRYMGPYLKNSGPVEALRVGYHMVGCMVKHCTKILYVQSNPRSLLPSLMDRLVLPRAVFIPEKTLHPAVMGVIRDHLHLFVQGLSKLSYKRDLFVQKALRDILQQFFHRFSVKSGSFTSAQPQANHPLLLALSETMSNSPSTEASLFRVHLLEGIRDLYMTLRSGSLPNRVAETFSFILELFRRTQTAGQIARDTPVLLATVLEYQLLCDMPAIKKQVSEMLQFMMESCQQCPDVTPRNVLLPILRDFLARNLRLHQSRTFRPFETLALLYKDLIADLIPVFTNAVLEVEKKRGVGADTQLRQAYTSLLNQLGQKGQEQLDVLNTEQHDQIMG</sequence>
<evidence type="ECO:0000256" key="3">
    <source>
        <dbReference type="ARBA" id="ARBA00006585"/>
    </source>
</evidence>
<evidence type="ECO:0000313" key="15">
    <source>
        <dbReference type="Proteomes" id="UP000838412"/>
    </source>
</evidence>
<evidence type="ECO:0000256" key="9">
    <source>
        <dbReference type="ARBA" id="ARBA00023242"/>
    </source>
</evidence>
<evidence type="ECO:0000256" key="10">
    <source>
        <dbReference type="ARBA" id="ARBA00033326"/>
    </source>
</evidence>
<evidence type="ECO:0000256" key="8">
    <source>
        <dbReference type="ARBA" id="ARBA00023204"/>
    </source>
</evidence>
<keyword evidence="15" id="KW-1185">Reference proteome</keyword>
<dbReference type="Pfam" id="PF14910">
    <property type="entry name" value="MMS22L_N"/>
    <property type="match status" value="1"/>
</dbReference>
<feature type="domain" description="MMS22-like C-terminal" evidence="13">
    <location>
        <begin position="845"/>
        <end position="1228"/>
    </location>
</feature>
<keyword evidence="5" id="KW-0158">Chromosome</keyword>
<evidence type="ECO:0000256" key="6">
    <source>
        <dbReference type="ARBA" id="ARBA00022763"/>
    </source>
</evidence>
<dbReference type="Proteomes" id="UP000838412">
    <property type="component" value="Chromosome 1"/>
</dbReference>
<protein>
    <recommendedName>
        <fullName evidence="4">Protein MMS22-like</fullName>
    </recommendedName>
    <alternativeName>
        <fullName evidence="10">Methyl methanesulfonate-sensitivity protein 22-like</fullName>
    </alternativeName>
</protein>
<comment type="function">
    <text evidence="11">Component of the MMS22L-TONSL complex, a complex that promotes homologous recombination-mediated repair of double-strand breaks (DSBs) at stalled or collapsed replication forks. The MMS22L-TONSL complex is required to maintain genome integrity during DNA replication. It mediates the assembly of RAD51 filaments on single-stranded DNA (ssDNA): the MMS22L-TONSL complex is recruited to DSBs following histone replacement by histone chaperones and eviction of the replication protein A complex (RPA/RP-A) from DSBs. Following recruitment to DSBs, the TONSL-MMS22L complex promotes recruitment of RAD51 filaments and subsequent homologous recombination. Within the complex, MMS22L acts by binding ssDNA.</text>
</comment>
<dbReference type="AlphaFoldDB" id="A0A8J9V7U8"/>
<name>A0A8J9V7U8_BRALA</name>
<keyword evidence="6" id="KW-0227">DNA damage</keyword>
<evidence type="ECO:0000256" key="7">
    <source>
        <dbReference type="ARBA" id="ARBA00022853"/>
    </source>
</evidence>
<dbReference type="InterPro" id="IPR029424">
    <property type="entry name" value="MMS22L_C"/>
</dbReference>
<accession>A0A8J9V7U8</accession>
<dbReference type="GO" id="GO:0031297">
    <property type="term" value="P:replication fork processing"/>
    <property type="evidence" value="ECO:0007669"/>
    <property type="project" value="InterPro"/>
</dbReference>
<dbReference type="InterPro" id="IPR042320">
    <property type="entry name" value="MMS22-like"/>
</dbReference>
<dbReference type="InterPro" id="IPR029425">
    <property type="entry name" value="MMS22L_N"/>
</dbReference>
<dbReference type="PANTHER" id="PTHR28547">
    <property type="entry name" value="PROTEIN MMS22-LIKE"/>
    <property type="match status" value="1"/>
</dbReference>
<dbReference type="GO" id="GO:0006325">
    <property type="term" value="P:chromatin organization"/>
    <property type="evidence" value="ECO:0007669"/>
    <property type="project" value="UniProtKB-KW"/>
</dbReference>
<proteinExistence type="inferred from homology"/>
<dbReference type="EMBL" id="OV696686">
    <property type="protein sequence ID" value="CAH1227048.1"/>
    <property type="molecule type" value="Genomic_DNA"/>
</dbReference>
<evidence type="ECO:0000256" key="2">
    <source>
        <dbReference type="ARBA" id="ARBA00004286"/>
    </source>
</evidence>
<dbReference type="Pfam" id="PF14911">
    <property type="entry name" value="MMS22L_C"/>
    <property type="match status" value="1"/>
</dbReference>